<dbReference type="HOGENOM" id="CLU_000960_10_0_1"/>
<feature type="transmembrane region" description="Helical" evidence="5">
    <location>
        <begin position="323"/>
        <end position="342"/>
    </location>
</feature>
<feature type="transmembrane region" description="Helical" evidence="5">
    <location>
        <begin position="30"/>
        <end position="54"/>
    </location>
</feature>
<feature type="transmembrane region" description="Helical" evidence="5">
    <location>
        <begin position="250"/>
        <end position="272"/>
    </location>
</feature>
<reference evidence="7 8" key="1">
    <citation type="journal article" date="2012" name="Science">
        <title>The Paleozoic origin of enzymatic lignin decomposition reconstructed from 31 fungal genomes.</title>
        <authorList>
            <person name="Floudas D."/>
            <person name="Binder M."/>
            <person name="Riley R."/>
            <person name="Barry K."/>
            <person name="Blanchette R.A."/>
            <person name="Henrissat B."/>
            <person name="Martinez A.T."/>
            <person name="Otillar R."/>
            <person name="Spatafora J.W."/>
            <person name="Yadav J.S."/>
            <person name="Aerts A."/>
            <person name="Benoit I."/>
            <person name="Boyd A."/>
            <person name="Carlson A."/>
            <person name="Copeland A."/>
            <person name="Coutinho P.M."/>
            <person name="de Vries R.P."/>
            <person name="Ferreira P."/>
            <person name="Findley K."/>
            <person name="Foster B."/>
            <person name="Gaskell J."/>
            <person name="Glotzer D."/>
            <person name="Gorecki P."/>
            <person name="Heitman J."/>
            <person name="Hesse C."/>
            <person name="Hori C."/>
            <person name="Igarashi K."/>
            <person name="Jurgens J.A."/>
            <person name="Kallen N."/>
            <person name="Kersten P."/>
            <person name="Kohler A."/>
            <person name="Kuees U."/>
            <person name="Kumar T.K.A."/>
            <person name="Kuo A."/>
            <person name="LaButti K."/>
            <person name="Larrondo L.F."/>
            <person name="Lindquist E."/>
            <person name="Ling A."/>
            <person name="Lombard V."/>
            <person name="Lucas S."/>
            <person name="Lundell T."/>
            <person name="Martin R."/>
            <person name="McLaughlin D.J."/>
            <person name="Morgenstern I."/>
            <person name="Morin E."/>
            <person name="Murat C."/>
            <person name="Nagy L.G."/>
            <person name="Nolan M."/>
            <person name="Ohm R.A."/>
            <person name="Patyshakuliyeva A."/>
            <person name="Rokas A."/>
            <person name="Ruiz-Duenas F.J."/>
            <person name="Sabat G."/>
            <person name="Salamov A."/>
            <person name="Samejima M."/>
            <person name="Schmutz J."/>
            <person name="Slot J.C."/>
            <person name="St John F."/>
            <person name="Stenlid J."/>
            <person name="Sun H."/>
            <person name="Sun S."/>
            <person name="Syed K."/>
            <person name="Tsang A."/>
            <person name="Wiebenga A."/>
            <person name="Young D."/>
            <person name="Pisabarro A."/>
            <person name="Eastwood D.C."/>
            <person name="Martin F."/>
            <person name="Cullen D."/>
            <person name="Grigoriev I.V."/>
            <person name="Hibbett D.S."/>
        </authorList>
    </citation>
    <scope>NUCLEOTIDE SEQUENCE [LARGE SCALE GENOMIC DNA]</scope>
    <source>
        <strain evidence="7 8">ATCC 11539</strain>
    </source>
</reference>
<keyword evidence="8" id="KW-1185">Reference proteome</keyword>
<dbReference type="InterPro" id="IPR011701">
    <property type="entry name" value="MFS"/>
</dbReference>
<keyword evidence="4 5" id="KW-0472">Membrane</keyword>
<keyword evidence="3 5" id="KW-1133">Transmembrane helix</keyword>
<evidence type="ECO:0000256" key="4">
    <source>
        <dbReference type="ARBA" id="ARBA00023136"/>
    </source>
</evidence>
<dbReference type="STRING" id="670483.S7RJJ7"/>
<feature type="transmembrane region" description="Helical" evidence="5">
    <location>
        <begin position="158"/>
        <end position="178"/>
    </location>
</feature>
<dbReference type="Proteomes" id="UP000030669">
    <property type="component" value="Unassembled WGS sequence"/>
</dbReference>
<dbReference type="EMBL" id="KB469307">
    <property type="protein sequence ID" value="EPQ52809.1"/>
    <property type="molecule type" value="Genomic_DNA"/>
</dbReference>
<dbReference type="PRINTS" id="PR01036">
    <property type="entry name" value="TCRTETB"/>
</dbReference>
<dbReference type="Gene3D" id="1.20.1720.10">
    <property type="entry name" value="Multidrug resistance protein D"/>
    <property type="match status" value="1"/>
</dbReference>
<dbReference type="PROSITE" id="PS50850">
    <property type="entry name" value="MFS"/>
    <property type="match status" value="1"/>
</dbReference>
<evidence type="ECO:0000256" key="1">
    <source>
        <dbReference type="ARBA" id="ARBA00004141"/>
    </source>
</evidence>
<feature type="transmembrane region" description="Helical" evidence="5">
    <location>
        <begin position="224"/>
        <end position="244"/>
    </location>
</feature>
<dbReference type="Pfam" id="PF07690">
    <property type="entry name" value="MFS_1"/>
    <property type="match status" value="1"/>
</dbReference>
<dbReference type="eggNOG" id="KOG0254">
    <property type="taxonomic scope" value="Eukaryota"/>
</dbReference>
<name>S7RJJ7_GLOTA</name>
<evidence type="ECO:0000259" key="6">
    <source>
        <dbReference type="PROSITE" id="PS50850"/>
    </source>
</evidence>
<dbReference type="OMA" id="HRIMEDI"/>
<dbReference type="OrthoDB" id="10021397at2759"/>
<feature type="non-terminal residue" evidence="7">
    <location>
        <position position="407"/>
    </location>
</feature>
<feature type="transmembrane region" description="Helical" evidence="5">
    <location>
        <begin position="96"/>
        <end position="122"/>
    </location>
</feature>
<dbReference type="PANTHER" id="PTHR23501">
    <property type="entry name" value="MAJOR FACILITATOR SUPERFAMILY"/>
    <property type="match status" value="1"/>
</dbReference>
<keyword evidence="2 5" id="KW-0812">Transmembrane</keyword>
<feature type="transmembrane region" description="Helical" evidence="5">
    <location>
        <begin position="389"/>
        <end position="406"/>
    </location>
</feature>
<evidence type="ECO:0000313" key="8">
    <source>
        <dbReference type="Proteomes" id="UP000030669"/>
    </source>
</evidence>
<dbReference type="KEGG" id="gtr:GLOTRDRAFT_80018"/>
<feature type="transmembrane region" description="Helical" evidence="5">
    <location>
        <begin position="128"/>
        <end position="146"/>
    </location>
</feature>
<feature type="domain" description="Major facilitator superfamily (MFS) profile" evidence="6">
    <location>
        <begin position="31"/>
        <end position="407"/>
    </location>
</feature>
<dbReference type="GeneID" id="19308931"/>
<accession>S7RJJ7</accession>
<dbReference type="InterPro" id="IPR036259">
    <property type="entry name" value="MFS_trans_sf"/>
</dbReference>
<dbReference type="RefSeq" id="XP_007869062.1">
    <property type="nucleotide sequence ID" value="XM_007870871.1"/>
</dbReference>
<proteinExistence type="predicted"/>
<evidence type="ECO:0000313" key="7">
    <source>
        <dbReference type="EMBL" id="EPQ52809.1"/>
    </source>
</evidence>
<dbReference type="Gene3D" id="1.20.1250.20">
    <property type="entry name" value="MFS general substrate transporter like domains"/>
    <property type="match status" value="1"/>
</dbReference>
<evidence type="ECO:0000256" key="2">
    <source>
        <dbReference type="ARBA" id="ARBA00022692"/>
    </source>
</evidence>
<comment type="subcellular location">
    <subcellularLocation>
        <location evidence="1">Membrane</location>
        <topology evidence="1">Multi-pass membrane protein</topology>
    </subcellularLocation>
</comment>
<dbReference type="InterPro" id="IPR020846">
    <property type="entry name" value="MFS_dom"/>
</dbReference>
<dbReference type="AlphaFoldDB" id="S7RJJ7"/>
<evidence type="ECO:0000256" key="3">
    <source>
        <dbReference type="ARBA" id="ARBA00022989"/>
    </source>
</evidence>
<dbReference type="SUPFAM" id="SSF103473">
    <property type="entry name" value="MFS general substrate transporter"/>
    <property type="match status" value="1"/>
</dbReference>
<dbReference type="PANTHER" id="PTHR23501:SF43">
    <property type="entry name" value="MULTIDRUG TRANSPORTER, PUTATIVE (AFU_ORTHOLOGUE AFUA_6G03040)-RELATED"/>
    <property type="match status" value="1"/>
</dbReference>
<protein>
    <submittedName>
        <fullName evidence="7">MFS general substrate transporter</fullName>
    </submittedName>
</protein>
<organism evidence="7 8">
    <name type="scientific">Gloeophyllum trabeum (strain ATCC 11539 / FP-39264 / Madison 617)</name>
    <name type="common">Brown rot fungus</name>
    <dbReference type="NCBI Taxonomy" id="670483"/>
    <lineage>
        <taxon>Eukaryota</taxon>
        <taxon>Fungi</taxon>
        <taxon>Dikarya</taxon>
        <taxon>Basidiomycota</taxon>
        <taxon>Agaricomycotina</taxon>
        <taxon>Agaricomycetes</taxon>
        <taxon>Gloeophyllales</taxon>
        <taxon>Gloeophyllaceae</taxon>
        <taxon>Gloeophyllum</taxon>
    </lineage>
</organism>
<feature type="transmembrane region" description="Helical" evidence="5">
    <location>
        <begin position="66"/>
        <end position="84"/>
    </location>
</feature>
<dbReference type="GO" id="GO:0022857">
    <property type="term" value="F:transmembrane transporter activity"/>
    <property type="evidence" value="ECO:0007669"/>
    <property type="project" value="InterPro"/>
</dbReference>
<evidence type="ECO:0000256" key="5">
    <source>
        <dbReference type="SAM" id="Phobius"/>
    </source>
</evidence>
<gene>
    <name evidence="7" type="ORF">GLOTRDRAFT_80018</name>
</gene>
<dbReference type="GO" id="GO:0005886">
    <property type="term" value="C:plasma membrane"/>
    <property type="evidence" value="ECO:0007669"/>
    <property type="project" value="TreeGrafter"/>
</dbReference>
<sequence>MARSNDNTMADSKDEHKDADYYVPANRRAIVAFALALSMFLSALDSTIVAVALPKIGAEFNNFEETSWVVTAYILTYTAFLPVVSKLTDIIGRKIVLVSSILWFMAFSGACGGAKSIIQLIVFRALQGIGGSAIYSGVLTTISTMVPREDVAKYTSVLGASYALSSVAGPLIGGAIVQHIHWGWIFYINLPLGLIAAVLVLAFLTYPKQTTIQFSDLKTRVDWIGAFLLLASSLLLALSLQIGGTPGYPWVSATVLTPLIISVLIIPAFIFVELRVKEPVLPLRLFTFRYKPEPASAHVVNLADRTDPASGAKSYIPPENPNFLLMIAYTLALGCAFFSINVDLPQRLQVVDGRSPMRAGVAMLPILVPVGLISPFAAVMIVKTRSYRPLLWISAALAPVGAGLIST</sequence>
<feature type="transmembrane region" description="Helical" evidence="5">
    <location>
        <begin position="362"/>
        <end position="382"/>
    </location>
</feature>
<feature type="transmembrane region" description="Helical" evidence="5">
    <location>
        <begin position="184"/>
        <end position="204"/>
    </location>
</feature>